<keyword evidence="4" id="KW-0540">Nuclease</keyword>
<comment type="function">
    <text evidence="1">The aspartyl protease (PR) mediates the proteolytic cleavages of the Gag and Gag-Pol polyproteins after assembly of the VLP.</text>
</comment>
<dbReference type="PANTHER" id="PTHR42648:SF11">
    <property type="entry name" value="TRANSPOSON TY4-P GAG-POL POLYPROTEIN"/>
    <property type="match status" value="1"/>
</dbReference>
<keyword evidence="13" id="KW-0239">DNA-directed DNA polymerase</keyword>
<keyword evidence="14" id="KW-0917">Virion maturation</keyword>
<feature type="domain" description="GAG-pre-integrase" evidence="16">
    <location>
        <begin position="167"/>
        <end position="239"/>
    </location>
</feature>
<evidence type="ECO:0000256" key="8">
    <source>
        <dbReference type="ARBA" id="ARBA00022801"/>
    </source>
</evidence>
<dbReference type="EMBL" id="BQNB010013825">
    <property type="protein sequence ID" value="GJT20688.1"/>
    <property type="molecule type" value="Genomic_DNA"/>
</dbReference>
<keyword evidence="8" id="KW-0378">Hydrolase</keyword>
<dbReference type="PANTHER" id="PTHR42648">
    <property type="entry name" value="TRANSPOSASE, PUTATIVE-RELATED"/>
    <property type="match status" value="1"/>
</dbReference>
<evidence type="ECO:0000256" key="9">
    <source>
        <dbReference type="ARBA" id="ARBA00022840"/>
    </source>
</evidence>
<keyword evidence="15" id="KW-0233">DNA recombination</keyword>
<evidence type="ECO:0000256" key="7">
    <source>
        <dbReference type="ARBA" id="ARBA00022759"/>
    </source>
</evidence>
<evidence type="ECO:0000256" key="10">
    <source>
        <dbReference type="ARBA" id="ARBA00022842"/>
    </source>
</evidence>
<evidence type="ECO:0000256" key="14">
    <source>
        <dbReference type="ARBA" id="ARBA00023113"/>
    </source>
</evidence>
<dbReference type="InterPro" id="IPR054722">
    <property type="entry name" value="PolX-like_BBD"/>
</dbReference>
<evidence type="ECO:0000259" key="17">
    <source>
        <dbReference type="Pfam" id="PF22936"/>
    </source>
</evidence>
<evidence type="ECO:0000256" key="11">
    <source>
        <dbReference type="ARBA" id="ARBA00022908"/>
    </source>
</evidence>
<evidence type="ECO:0000259" key="16">
    <source>
        <dbReference type="Pfam" id="PF13976"/>
    </source>
</evidence>
<keyword evidence="3" id="KW-0645">Protease</keyword>
<keyword evidence="2" id="KW-1188">Viral release from host cell</keyword>
<accession>A0ABQ5C415</accession>
<dbReference type="InterPro" id="IPR012337">
    <property type="entry name" value="RNaseH-like_sf"/>
</dbReference>
<keyword evidence="5" id="KW-0479">Metal-binding</keyword>
<evidence type="ECO:0000256" key="13">
    <source>
        <dbReference type="ARBA" id="ARBA00022932"/>
    </source>
</evidence>
<evidence type="ECO:0000256" key="12">
    <source>
        <dbReference type="ARBA" id="ARBA00022918"/>
    </source>
</evidence>
<comment type="caution">
    <text evidence="18">The sequence shown here is derived from an EMBL/GenBank/DDBJ whole genome shotgun (WGS) entry which is preliminary data.</text>
</comment>
<evidence type="ECO:0000256" key="3">
    <source>
        <dbReference type="ARBA" id="ARBA00022670"/>
    </source>
</evidence>
<keyword evidence="11" id="KW-0229">DNA integration</keyword>
<feature type="domain" description="Retrovirus-related Pol polyprotein from transposon TNT 1-94-like beta-barrel" evidence="17">
    <location>
        <begin position="96"/>
        <end position="154"/>
    </location>
</feature>
<keyword evidence="7" id="KW-0255">Endonuclease</keyword>
<keyword evidence="19" id="KW-1185">Reference proteome</keyword>
<evidence type="ECO:0000256" key="15">
    <source>
        <dbReference type="ARBA" id="ARBA00023172"/>
    </source>
</evidence>
<dbReference type="InterPro" id="IPR039537">
    <property type="entry name" value="Retrotran_Ty1/copia-like"/>
</dbReference>
<sequence>MIFSLPMFYGEEIEELSENICLMAIIQPVNIDGSSNDSAFLSEVVQIVLWIVDSGCSKHMDLKYFMKQMLLAKQDKAGVILIDEQNDFLFAYIILWIVDSGCSTHMTGDRSLLKNFVEKFIRSVRYGNNHFATIRGYGHYVQGNITICHVYYVEVLGYFCDGDCESNLYTISTPDMVASSPICLMSKASSTKSWLWHRRLSHLDFGTINYHTKHDPINGLLKFKYGKDHLYSACELGKSKKASHPPKMVPSSHSNLELLHMDLCGPMSVPLINGKKYILMIIDDYSRFTWVYFLHSKDETLEIIKKSIAQVQLNYDAKIH</sequence>
<dbReference type="SUPFAM" id="SSF53098">
    <property type="entry name" value="Ribonuclease H-like"/>
    <property type="match status" value="1"/>
</dbReference>
<evidence type="ECO:0000313" key="19">
    <source>
        <dbReference type="Proteomes" id="UP001151760"/>
    </source>
</evidence>
<keyword evidence="13" id="KW-0548">Nucleotidyltransferase</keyword>
<gene>
    <name evidence="18" type="ORF">Tco_0890625</name>
</gene>
<keyword evidence="6" id="KW-0547">Nucleotide-binding</keyword>
<dbReference type="Pfam" id="PF13976">
    <property type="entry name" value="gag_pre-integrs"/>
    <property type="match status" value="1"/>
</dbReference>
<evidence type="ECO:0000256" key="1">
    <source>
        <dbReference type="ARBA" id="ARBA00002180"/>
    </source>
</evidence>
<proteinExistence type="predicted"/>
<name>A0ABQ5C415_9ASTR</name>
<keyword evidence="13" id="KW-0808">Transferase</keyword>
<dbReference type="InterPro" id="IPR036397">
    <property type="entry name" value="RNaseH_sf"/>
</dbReference>
<dbReference type="Pfam" id="PF22936">
    <property type="entry name" value="Pol_BBD"/>
    <property type="match status" value="1"/>
</dbReference>
<reference evidence="18" key="1">
    <citation type="journal article" date="2022" name="Int. J. Mol. Sci.">
        <title>Draft Genome of Tanacetum Coccineum: Genomic Comparison of Closely Related Tanacetum-Family Plants.</title>
        <authorList>
            <person name="Yamashiro T."/>
            <person name="Shiraishi A."/>
            <person name="Nakayama K."/>
            <person name="Satake H."/>
        </authorList>
    </citation>
    <scope>NUCLEOTIDE SEQUENCE</scope>
</reference>
<organism evidence="18 19">
    <name type="scientific">Tanacetum coccineum</name>
    <dbReference type="NCBI Taxonomy" id="301880"/>
    <lineage>
        <taxon>Eukaryota</taxon>
        <taxon>Viridiplantae</taxon>
        <taxon>Streptophyta</taxon>
        <taxon>Embryophyta</taxon>
        <taxon>Tracheophyta</taxon>
        <taxon>Spermatophyta</taxon>
        <taxon>Magnoliopsida</taxon>
        <taxon>eudicotyledons</taxon>
        <taxon>Gunneridae</taxon>
        <taxon>Pentapetalae</taxon>
        <taxon>asterids</taxon>
        <taxon>campanulids</taxon>
        <taxon>Asterales</taxon>
        <taxon>Asteraceae</taxon>
        <taxon>Asteroideae</taxon>
        <taxon>Anthemideae</taxon>
        <taxon>Anthemidinae</taxon>
        <taxon>Tanacetum</taxon>
    </lineage>
</organism>
<protein>
    <submittedName>
        <fullName evidence="18">Retrovirus-related pol polyprotein from transposon TNT 1-94</fullName>
    </submittedName>
</protein>
<keyword evidence="10" id="KW-0460">Magnesium</keyword>
<dbReference type="Gene3D" id="3.30.420.10">
    <property type="entry name" value="Ribonuclease H-like superfamily/Ribonuclease H"/>
    <property type="match status" value="1"/>
</dbReference>
<dbReference type="Proteomes" id="UP001151760">
    <property type="component" value="Unassembled WGS sequence"/>
</dbReference>
<dbReference type="InterPro" id="IPR025724">
    <property type="entry name" value="GAG-pre-integrase_dom"/>
</dbReference>
<evidence type="ECO:0000256" key="6">
    <source>
        <dbReference type="ARBA" id="ARBA00022741"/>
    </source>
</evidence>
<reference evidence="18" key="2">
    <citation type="submission" date="2022-01" db="EMBL/GenBank/DDBJ databases">
        <authorList>
            <person name="Yamashiro T."/>
            <person name="Shiraishi A."/>
            <person name="Satake H."/>
            <person name="Nakayama K."/>
        </authorList>
    </citation>
    <scope>NUCLEOTIDE SEQUENCE</scope>
</reference>
<keyword evidence="9" id="KW-0067">ATP-binding</keyword>
<evidence type="ECO:0000256" key="4">
    <source>
        <dbReference type="ARBA" id="ARBA00022722"/>
    </source>
</evidence>
<evidence type="ECO:0000256" key="5">
    <source>
        <dbReference type="ARBA" id="ARBA00022723"/>
    </source>
</evidence>
<keyword evidence="12" id="KW-0695">RNA-directed DNA polymerase</keyword>
<evidence type="ECO:0000313" key="18">
    <source>
        <dbReference type="EMBL" id="GJT20688.1"/>
    </source>
</evidence>
<evidence type="ECO:0000256" key="2">
    <source>
        <dbReference type="ARBA" id="ARBA00022612"/>
    </source>
</evidence>